<evidence type="ECO:0000313" key="3">
    <source>
        <dbReference type="EMBL" id="CAE4625015.1"/>
    </source>
</evidence>
<evidence type="ECO:0000259" key="2">
    <source>
        <dbReference type="Pfam" id="PF01343"/>
    </source>
</evidence>
<dbReference type="InterPro" id="IPR029045">
    <property type="entry name" value="ClpP/crotonase-like_dom_sf"/>
</dbReference>
<feature type="domain" description="Peptidase S49" evidence="2">
    <location>
        <begin position="16"/>
        <end position="99"/>
    </location>
</feature>
<protein>
    <recommendedName>
        <fullName evidence="2">Peptidase S49 domain-containing protein</fullName>
    </recommendedName>
</protein>
<dbReference type="SUPFAM" id="SSF52096">
    <property type="entry name" value="ClpP/crotonase"/>
    <property type="match status" value="1"/>
</dbReference>
<comment type="similarity">
    <text evidence="1">Belongs to the peptidase S49 family.</text>
</comment>
<dbReference type="AlphaFoldDB" id="A0A7S4VQG1"/>
<dbReference type="GO" id="GO:0008233">
    <property type="term" value="F:peptidase activity"/>
    <property type="evidence" value="ECO:0007669"/>
    <property type="project" value="InterPro"/>
</dbReference>
<reference evidence="3" key="1">
    <citation type="submission" date="2021-01" db="EMBL/GenBank/DDBJ databases">
        <authorList>
            <person name="Corre E."/>
            <person name="Pelletier E."/>
            <person name="Niang G."/>
            <person name="Scheremetjew M."/>
            <person name="Finn R."/>
            <person name="Kale V."/>
            <person name="Holt S."/>
            <person name="Cochrane G."/>
            <person name="Meng A."/>
            <person name="Brown T."/>
            <person name="Cohen L."/>
        </authorList>
    </citation>
    <scope>NUCLEOTIDE SEQUENCE</scope>
    <source>
        <strain evidence="3">GSO104</strain>
    </source>
</reference>
<name>A0A7S4VQG1_9STRA</name>
<gene>
    <name evidence="3" type="ORF">DBRI00130_LOCUS24254</name>
</gene>
<dbReference type="EMBL" id="HBNS01030911">
    <property type="protein sequence ID" value="CAE4625015.1"/>
    <property type="molecule type" value="Transcribed_RNA"/>
</dbReference>
<dbReference type="PANTHER" id="PTHR42987">
    <property type="entry name" value="PEPTIDASE S49"/>
    <property type="match status" value="1"/>
</dbReference>
<dbReference type="GO" id="GO:0006508">
    <property type="term" value="P:proteolysis"/>
    <property type="evidence" value="ECO:0007669"/>
    <property type="project" value="InterPro"/>
</dbReference>
<proteinExistence type="inferred from homology"/>
<dbReference type="PANTHER" id="PTHR42987:SF4">
    <property type="entry name" value="PROTEASE SOHB-RELATED"/>
    <property type="match status" value="1"/>
</dbReference>
<organism evidence="3">
    <name type="scientific">Ditylum brightwellii</name>
    <dbReference type="NCBI Taxonomy" id="49249"/>
    <lineage>
        <taxon>Eukaryota</taxon>
        <taxon>Sar</taxon>
        <taxon>Stramenopiles</taxon>
        <taxon>Ochrophyta</taxon>
        <taxon>Bacillariophyta</taxon>
        <taxon>Mediophyceae</taxon>
        <taxon>Lithodesmiophycidae</taxon>
        <taxon>Lithodesmiales</taxon>
        <taxon>Lithodesmiaceae</taxon>
        <taxon>Ditylum</taxon>
    </lineage>
</organism>
<dbReference type="Gene3D" id="3.90.226.10">
    <property type="entry name" value="2-enoyl-CoA Hydratase, Chain A, domain 1"/>
    <property type="match status" value="1"/>
</dbReference>
<sequence>MDNLIFVWNIHLFLFHTKGKYKRTVDVIGEVTDEGKEKLQEELDDIHRAFKDHVALARPKLKDAIEDVGTGEYWLAVQAKELGLVDVIMTSDEYLESIRLQYDIIEIAEKKKKSGILSTLHQLDGMKGVMGLFSSWTGQGGQQHQPMPMAVV</sequence>
<accession>A0A7S4VQG1</accession>
<dbReference type="InterPro" id="IPR002142">
    <property type="entry name" value="Peptidase_S49"/>
</dbReference>
<dbReference type="Pfam" id="PF01343">
    <property type="entry name" value="Peptidase_S49"/>
    <property type="match status" value="1"/>
</dbReference>
<evidence type="ECO:0000256" key="1">
    <source>
        <dbReference type="ARBA" id="ARBA00008683"/>
    </source>
</evidence>